<name>K3X7U8_GLOUD</name>
<dbReference type="EMBL" id="GL376627">
    <property type="status" value="NOT_ANNOTATED_CDS"/>
    <property type="molecule type" value="Genomic_DNA"/>
</dbReference>
<dbReference type="VEuPathDB" id="FungiDB:PYU1_G013268"/>
<proteinExistence type="predicted"/>
<dbReference type="HOGENOM" id="CLU_1520831_0_0_1"/>
<reference evidence="2" key="1">
    <citation type="journal article" date="2010" name="Genome Biol.">
        <title>Genome sequence of the necrotrophic plant pathogen Pythium ultimum reveals original pathogenicity mechanisms and effector repertoire.</title>
        <authorList>
            <person name="Levesque C.A."/>
            <person name="Brouwer H."/>
            <person name="Cano L."/>
            <person name="Hamilton J.P."/>
            <person name="Holt C."/>
            <person name="Huitema E."/>
            <person name="Raffaele S."/>
            <person name="Robideau G.P."/>
            <person name="Thines M."/>
            <person name="Win J."/>
            <person name="Zerillo M.M."/>
            <person name="Beakes G.W."/>
            <person name="Boore J.L."/>
            <person name="Busam D."/>
            <person name="Dumas B."/>
            <person name="Ferriera S."/>
            <person name="Fuerstenberg S.I."/>
            <person name="Gachon C.M."/>
            <person name="Gaulin E."/>
            <person name="Govers F."/>
            <person name="Grenville-Briggs L."/>
            <person name="Horner N."/>
            <person name="Hostetler J."/>
            <person name="Jiang R.H."/>
            <person name="Johnson J."/>
            <person name="Krajaejun T."/>
            <person name="Lin H."/>
            <person name="Meijer H.J."/>
            <person name="Moore B."/>
            <person name="Morris P."/>
            <person name="Phuntmart V."/>
            <person name="Puiu D."/>
            <person name="Shetty J."/>
            <person name="Stajich J.E."/>
            <person name="Tripathy S."/>
            <person name="Wawra S."/>
            <person name="van West P."/>
            <person name="Whitty B.R."/>
            <person name="Coutinho P.M."/>
            <person name="Henrissat B."/>
            <person name="Martin F."/>
            <person name="Thomas P.D."/>
            <person name="Tyler B.M."/>
            <person name="De Vries R.P."/>
            <person name="Kamoun S."/>
            <person name="Yandell M."/>
            <person name="Tisserat N."/>
            <person name="Buell C.R."/>
        </authorList>
    </citation>
    <scope>NUCLEOTIDE SEQUENCE</scope>
    <source>
        <strain evidence="2">DAOM:BR144</strain>
    </source>
</reference>
<dbReference type="InParanoid" id="K3X7U8"/>
<evidence type="ECO:0000313" key="2">
    <source>
        <dbReference type="Proteomes" id="UP000019132"/>
    </source>
</evidence>
<protein>
    <submittedName>
        <fullName evidence="1">Uncharacterized protein</fullName>
    </submittedName>
</protein>
<sequence>MYLETDAVCKEIHASSDFASVLSTSQTKHDVVVGPMIELKTNTPVISDFRNLGSLFWGRMIAGSGCTEELFDTGTQDHKNCCDDKDVKEILFHVTLRSPEVGDVKATGTTAIAKFENDHRAVFAFKSTIAVPGCHLLSHEYGWMVLTGITLIAAEGGGPATVTAPPLPVVFLTLAAG</sequence>
<keyword evidence="2" id="KW-1185">Reference proteome</keyword>
<dbReference type="AlphaFoldDB" id="K3X7U8"/>
<reference evidence="2" key="2">
    <citation type="submission" date="2010-04" db="EMBL/GenBank/DDBJ databases">
        <authorList>
            <person name="Buell R."/>
            <person name="Hamilton J."/>
            <person name="Hostetler J."/>
        </authorList>
    </citation>
    <scope>NUCLEOTIDE SEQUENCE [LARGE SCALE GENOMIC DNA]</scope>
    <source>
        <strain evidence="2">DAOM:BR144</strain>
    </source>
</reference>
<dbReference type="EnsemblProtists" id="PYU1_T013297">
    <property type="protein sequence ID" value="PYU1_T013297"/>
    <property type="gene ID" value="PYU1_G013268"/>
</dbReference>
<organism evidence="1 2">
    <name type="scientific">Globisporangium ultimum (strain ATCC 200006 / CBS 805.95 / DAOM BR144)</name>
    <name type="common">Pythium ultimum</name>
    <dbReference type="NCBI Taxonomy" id="431595"/>
    <lineage>
        <taxon>Eukaryota</taxon>
        <taxon>Sar</taxon>
        <taxon>Stramenopiles</taxon>
        <taxon>Oomycota</taxon>
        <taxon>Peronosporomycetes</taxon>
        <taxon>Pythiales</taxon>
        <taxon>Pythiaceae</taxon>
        <taxon>Globisporangium</taxon>
    </lineage>
</organism>
<reference evidence="1" key="3">
    <citation type="submission" date="2015-02" db="UniProtKB">
        <authorList>
            <consortium name="EnsemblProtists"/>
        </authorList>
    </citation>
    <scope>IDENTIFICATION</scope>
    <source>
        <strain evidence="1">DAOM BR144</strain>
    </source>
</reference>
<accession>K3X7U8</accession>
<dbReference type="Proteomes" id="UP000019132">
    <property type="component" value="Unassembled WGS sequence"/>
</dbReference>
<evidence type="ECO:0000313" key="1">
    <source>
        <dbReference type="EnsemblProtists" id="PYU1_T013297"/>
    </source>
</evidence>